<feature type="transmembrane region" description="Helical" evidence="1">
    <location>
        <begin position="65"/>
        <end position="87"/>
    </location>
</feature>
<dbReference type="GO" id="GO:0015128">
    <property type="term" value="F:gluconate transmembrane transporter activity"/>
    <property type="evidence" value="ECO:0007669"/>
    <property type="project" value="InterPro"/>
</dbReference>
<gene>
    <name evidence="2" type="ORF">G9B49_005143</name>
</gene>
<keyword evidence="1" id="KW-0812">Transmembrane</keyword>
<feature type="transmembrane region" description="Helical" evidence="1">
    <location>
        <begin position="285"/>
        <end position="306"/>
    </location>
</feature>
<feature type="transmembrane region" description="Helical" evidence="1">
    <location>
        <begin position="30"/>
        <end position="53"/>
    </location>
</feature>
<proteinExistence type="predicted"/>
<comment type="caution">
    <text evidence="2">The sequence shown here is derived from an EMBL/GenBank/DDBJ whole genome shotgun (WGS) entry which is preliminary data.</text>
</comment>
<keyword evidence="1" id="KW-0472">Membrane</keyword>
<reference evidence="2" key="1">
    <citation type="journal article" date="2018" name="Genome Biol.">
        <title>SKESA: strategic k-mer extension for scrupulous assemblies.</title>
        <authorList>
            <person name="Souvorov A."/>
            <person name="Agarwala R."/>
            <person name="Lipman D.J."/>
        </authorList>
    </citation>
    <scope>NUCLEOTIDE SEQUENCE</scope>
    <source>
        <strain evidence="2">MA.03-3818</strain>
    </source>
</reference>
<reference evidence="2" key="2">
    <citation type="submission" date="2020-02" db="EMBL/GenBank/DDBJ databases">
        <authorList>
            <consortium name="NCBI Pathogen Detection Project"/>
        </authorList>
    </citation>
    <scope>NUCLEOTIDE SEQUENCE</scope>
    <source>
        <strain evidence="2">MA.03-3818</strain>
    </source>
</reference>
<dbReference type="EMBL" id="DAAUKO010000020">
    <property type="protein sequence ID" value="HAF1616089.1"/>
    <property type="molecule type" value="Genomic_DNA"/>
</dbReference>
<organism evidence="2">
    <name type="scientific">Salmonella enterica</name>
    <name type="common">Salmonella choleraesuis</name>
    <dbReference type="NCBI Taxonomy" id="28901"/>
    <lineage>
        <taxon>Bacteria</taxon>
        <taxon>Pseudomonadati</taxon>
        <taxon>Pseudomonadota</taxon>
        <taxon>Gammaproteobacteria</taxon>
        <taxon>Enterobacterales</taxon>
        <taxon>Enterobacteriaceae</taxon>
        <taxon>Salmonella</taxon>
    </lineage>
</organism>
<dbReference type="PANTHER" id="PTHR30354">
    <property type="entry name" value="GNT FAMILY GLUCONATE TRANSPORTER"/>
    <property type="match status" value="1"/>
</dbReference>
<dbReference type="PANTHER" id="PTHR30354:SF7">
    <property type="entry name" value="BLL7963 PROTEIN"/>
    <property type="match status" value="1"/>
</dbReference>
<dbReference type="AlphaFoldDB" id="A0A742ZNP0"/>
<sequence length="469" mass="49866">MLTDKTMDVLISLLSLGLLMLAAYRGYSVILFAPLVALGAVLLTQPVAVAPVFSDIFMDKLVGFVKLYFPVFLLGAVFGKLIEFSGFSRSIVSAVTRMMGQNKAMPVIILVCALLTYGGVSLFVVVFAVYPFAAEMFRQSQIPKRLMPATIALGAFTFTMDALPGSPQIQNIIPTTFYGTTSWAAPWLGLVGSVFVAVGGWFYLDVMRRRAGHRGEGYGTDLVNEPETPVNMNLPHPFIALLPLIVVGIANLFFTRMIPQIYGSHFLIDLPGLKTPLESNVKNMVAVWAVMAALLCGIATIFIFAWRSMKGKLAEGSRAAVSGAMLASLNTASEYGFGGVIAALPGFVKVADALKAIPDPLLNQAITINILSGITGSSSGGMSIALAAMANNFIESAHAAGIPLEVMHRVASMAAGGMDTLPHNGAIITLLAVTGLTHRQAYKPVLGITLFKILGAFFVIGVYYTTGLV</sequence>
<evidence type="ECO:0000313" key="2">
    <source>
        <dbReference type="EMBL" id="HAF1616089.1"/>
    </source>
</evidence>
<accession>A0A742ZNP0</accession>
<name>A0A742ZNP0_SALER</name>
<feature type="transmembrane region" description="Helical" evidence="1">
    <location>
        <begin position="238"/>
        <end position="258"/>
    </location>
</feature>
<keyword evidence="1" id="KW-1133">Transmembrane helix</keyword>
<dbReference type="InterPro" id="IPR003474">
    <property type="entry name" value="Glcn_transporter"/>
</dbReference>
<feature type="transmembrane region" description="Helical" evidence="1">
    <location>
        <begin position="445"/>
        <end position="464"/>
    </location>
</feature>
<dbReference type="GO" id="GO:0005886">
    <property type="term" value="C:plasma membrane"/>
    <property type="evidence" value="ECO:0007669"/>
    <property type="project" value="TreeGrafter"/>
</dbReference>
<feature type="transmembrane region" description="Helical" evidence="1">
    <location>
        <begin position="183"/>
        <end position="204"/>
    </location>
</feature>
<evidence type="ECO:0000256" key="1">
    <source>
        <dbReference type="SAM" id="Phobius"/>
    </source>
</evidence>
<protein>
    <submittedName>
        <fullName evidence="2">GntP family permease</fullName>
    </submittedName>
</protein>
<feature type="transmembrane region" description="Helical" evidence="1">
    <location>
        <begin position="107"/>
        <end position="133"/>
    </location>
</feature>